<dbReference type="InterPro" id="IPR007024">
    <property type="entry name" value="BLUF_domain"/>
</dbReference>
<dbReference type="GO" id="GO:0071949">
    <property type="term" value="F:FAD binding"/>
    <property type="evidence" value="ECO:0007669"/>
    <property type="project" value="InterPro"/>
</dbReference>
<gene>
    <name evidence="2" type="ORF">SAMN06296036_1281</name>
</gene>
<keyword evidence="3" id="KW-1185">Reference proteome</keyword>
<feature type="domain" description="BLUF" evidence="1">
    <location>
        <begin position="2"/>
        <end position="93"/>
    </location>
</feature>
<dbReference type="InterPro" id="IPR036046">
    <property type="entry name" value="Acylphosphatase-like_dom_sf"/>
</dbReference>
<dbReference type="Proteomes" id="UP000192907">
    <property type="component" value="Unassembled WGS sequence"/>
</dbReference>
<dbReference type="SUPFAM" id="SSF54975">
    <property type="entry name" value="Acylphosphatase/BLUF domain-like"/>
    <property type="match status" value="1"/>
</dbReference>
<proteinExistence type="predicted"/>
<dbReference type="EMBL" id="FWZT01000028">
    <property type="protein sequence ID" value="SMF73781.1"/>
    <property type="molecule type" value="Genomic_DNA"/>
</dbReference>
<evidence type="ECO:0000313" key="3">
    <source>
        <dbReference type="Proteomes" id="UP000192907"/>
    </source>
</evidence>
<protein>
    <submittedName>
        <fullName evidence="2">Sensors of blue-light using FAD</fullName>
    </submittedName>
</protein>
<evidence type="ECO:0000313" key="2">
    <source>
        <dbReference type="EMBL" id="SMF73781.1"/>
    </source>
</evidence>
<name>A0A1Y6CL86_9BACT</name>
<dbReference type="Gene3D" id="3.30.70.100">
    <property type="match status" value="1"/>
</dbReference>
<dbReference type="SMART" id="SM01034">
    <property type="entry name" value="BLUF"/>
    <property type="match status" value="1"/>
</dbReference>
<dbReference type="STRING" id="1513793.SAMN06296036_1281"/>
<dbReference type="AlphaFoldDB" id="A0A1Y6CL86"/>
<dbReference type="PROSITE" id="PS50925">
    <property type="entry name" value="BLUF"/>
    <property type="match status" value="1"/>
</dbReference>
<reference evidence="3" key="1">
    <citation type="submission" date="2017-04" db="EMBL/GenBank/DDBJ databases">
        <authorList>
            <person name="Varghese N."/>
            <person name="Submissions S."/>
        </authorList>
    </citation>
    <scope>NUCLEOTIDE SEQUENCE [LARGE SCALE GENOMIC DNA]</scope>
    <source>
        <strain evidence="3">RKEM611</strain>
    </source>
</reference>
<organism evidence="2 3">
    <name type="scientific">Pseudobacteriovorax antillogorgiicola</name>
    <dbReference type="NCBI Taxonomy" id="1513793"/>
    <lineage>
        <taxon>Bacteria</taxon>
        <taxon>Pseudomonadati</taxon>
        <taxon>Bdellovibrionota</taxon>
        <taxon>Oligoflexia</taxon>
        <taxon>Oligoflexales</taxon>
        <taxon>Pseudobacteriovoracaceae</taxon>
        <taxon>Pseudobacteriovorax</taxon>
    </lineage>
</organism>
<sequence length="129" mass="15399">MIYNLAYYSTPRDGLNDEDIAAILKVARKYNKKNDISGILIYENNLFLQILEGEKDRVKDLFDRIRKDPRHHNIQPYVQSLASDRIFRDWSMAYKNLNTLGLHWVDDLLKLGDKKHQYFESLKKIREQL</sequence>
<evidence type="ECO:0000259" key="1">
    <source>
        <dbReference type="PROSITE" id="PS50925"/>
    </source>
</evidence>
<dbReference type="Pfam" id="PF04940">
    <property type="entry name" value="BLUF"/>
    <property type="match status" value="1"/>
</dbReference>
<dbReference type="GO" id="GO:0009882">
    <property type="term" value="F:blue light photoreceptor activity"/>
    <property type="evidence" value="ECO:0007669"/>
    <property type="project" value="InterPro"/>
</dbReference>
<accession>A0A1Y6CL86</accession>